<dbReference type="EMBL" id="LJVE01000002">
    <property type="protein sequence ID" value="KPL15921.1"/>
    <property type="molecule type" value="Genomic_DNA"/>
</dbReference>
<organism evidence="1 2">
    <name type="scientific">candidate division WOR_3 bacterium SM1_77</name>
    <dbReference type="NCBI Taxonomy" id="1703778"/>
    <lineage>
        <taxon>Bacteria</taxon>
        <taxon>Bacteria division WOR-3</taxon>
    </lineage>
</organism>
<reference evidence="1 2" key="1">
    <citation type="journal article" date="2015" name="Microbiome">
        <title>Genomic resolution of linkages in carbon, nitrogen, and sulfur cycling among widespread estuary sediment bacteria.</title>
        <authorList>
            <person name="Baker B.J."/>
            <person name="Lazar C.S."/>
            <person name="Teske A.P."/>
            <person name="Dick G.J."/>
        </authorList>
    </citation>
    <scope>NUCLEOTIDE SEQUENCE [LARGE SCALE GENOMIC DNA]</scope>
    <source>
        <strain evidence="1">SM1_77</strain>
    </source>
</reference>
<dbReference type="Proteomes" id="UP000050975">
    <property type="component" value="Unassembled WGS sequence"/>
</dbReference>
<comment type="caution">
    <text evidence="1">The sequence shown here is derived from an EMBL/GenBank/DDBJ whole genome shotgun (WGS) entry which is preliminary data.</text>
</comment>
<proteinExistence type="predicted"/>
<sequence>MRSSRVELVSANGGIRGLRKVLDSVQKLFGEKGGRAHLYPASYVVFHLKFCGCRMRVLFGEREVGSRGQELGSRKQGVGSR</sequence>
<dbReference type="AlphaFoldDB" id="A0A0S8K1U2"/>
<gene>
    <name evidence="1" type="ORF">AMJ74_00240</name>
</gene>
<protein>
    <submittedName>
        <fullName evidence="1">Uncharacterized protein</fullName>
    </submittedName>
</protein>
<name>A0A0S8K1U2_UNCW3</name>
<evidence type="ECO:0000313" key="2">
    <source>
        <dbReference type="Proteomes" id="UP000050975"/>
    </source>
</evidence>
<accession>A0A0S8K1U2</accession>
<evidence type="ECO:0000313" key="1">
    <source>
        <dbReference type="EMBL" id="KPL15921.1"/>
    </source>
</evidence>